<dbReference type="VEuPathDB" id="PiroplasmaDB:BBBOND_0109880"/>
<dbReference type="RefSeq" id="XP_012766876.1">
    <property type="nucleotide sequence ID" value="XM_012911422.1"/>
</dbReference>
<evidence type="ECO:0000313" key="2">
    <source>
        <dbReference type="Proteomes" id="UP000033188"/>
    </source>
</evidence>
<sequence length="252" mass="28352">MVYNSLTDVPHNLREGIDWLIALKGTDGEKNLAAMGSALYDLLADKPVGKKVLPALEQIKPITKQFLEKPGLKGHWSVKRLLGRFSEPMNKTIFMWFKHQWGYYASDYENIIQTEGVKLKDMVENLGKVVHGTEKFLDDIKNPDEYKSAYSSEATWDASCAKNPEACAMVLVGIAPMLYAGLLCLWNASDDAAEKWLVINANERFEKLLKALDYKEPDCKDNLSAAAVRKALCSLDNSVDILYDLAGFWAFY</sequence>
<dbReference type="OrthoDB" id="627829at2759"/>
<protein>
    <submittedName>
        <fullName evidence="1">Uncharacterized protein</fullName>
    </submittedName>
</protein>
<accession>A0A061DAD1</accession>
<dbReference type="KEGG" id="bbig:BBBOND_0109880"/>
<keyword evidence="2" id="KW-1185">Reference proteome</keyword>
<reference evidence="2" key="1">
    <citation type="journal article" date="2014" name="Nucleic Acids Res.">
        <title>The evolutionary dynamics of variant antigen genes in Babesia reveal a history of genomic innovation underlying host-parasite interaction.</title>
        <authorList>
            <person name="Jackson A.P."/>
            <person name="Otto T.D."/>
            <person name="Darby A."/>
            <person name="Ramaprasad A."/>
            <person name="Xia D."/>
            <person name="Echaide I.E."/>
            <person name="Farber M."/>
            <person name="Gahlot S."/>
            <person name="Gamble J."/>
            <person name="Gupta D."/>
            <person name="Gupta Y."/>
            <person name="Jackson L."/>
            <person name="Malandrin L."/>
            <person name="Malas T.B."/>
            <person name="Moussa E."/>
            <person name="Nair M."/>
            <person name="Reid A.J."/>
            <person name="Sanders M."/>
            <person name="Sharma J."/>
            <person name="Tracey A."/>
            <person name="Quail M.A."/>
            <person name="Weir W."/>
            <person name="Wastling J.M."/>
            <person name="Hall N."/>
            <person name="Willadsen P."/>
            <person name="Lingelbach K."/>
            <person name="Shiels B."/>
            <person name="Tait A."/>
            <person name="Berriman M."/>
            <person name="Allred D.R."/>
            <person name="Pain A."/>
        </authorList>
    </citation>
    <scope>NUCLEOTIDE SEQUENCE [LARGE SCALE GENOMIC DNA]</scope>
    <source>
        <strain evidence="2">Bond</strain>
    </source>
</reference>
<evidence type="ECO:0000313" key="1">
    <source>
        <dbReference type="EMBL" id="CDR94690.1"/>
    </source>
</evidence>
<dbReference type="EMBL" id="LK391707">
    <property type="protein sequence ID" value="CDR94690.1"/>
    <property type="molecule type" value="Genomic_DNA"/>
</dbReference>
<organism evidence="1 2">
    <name type="scientific">Babesia bigemina</name>
    <dbReference type="NCBI Taxonomy" id="5866"/>
    <lineage>
        <taxon>Eukaryota</taxon>
        <taxon>Sar</taxon>
        <taxon>Alveolata</taxon>
        <taxon>Apicomplexa</taxon>
        <taxon>Aconoidasida</taxon>
        <taxon>Piroplasmida</taxon>
        <taxon>Babesiidae</taxon>
        <taxon>Babesia</taxon>
    </lineage>
</organism>
<name>A0A061DAD1_BABBI</name>
<proteinExistence type="predicted"/>
<gene>
    <name evidence="1" type="ORF">BBBOND_0109880</name>
</gene>
<dbReference type="GeneID" id="24563231"/>
<dbReference type="AlphaFoldDB" id="A0A061DAD1"/>
<dbReference type="Proteomes" id="UP000033188">
    <property type="component" value="Chromosome 1"/>
</dbReference>